<dbReference type="AlphaFoldDB" id="A0A1Y1V395"/>
<gene>
    <name evidence="2" type="ORF">BCR36DRAFT_357290</name>
</gene>
<protein>
    <submittedName>
        <fullName evidence="2">Uncharacterized protein</fullName>
    </submittedName>
</protein>
<keyword evidence="1" id="KW-0472">Membrane</keyword>
<evidence type="ECO:0000313" key="3">
    <source>
        <dbReference type="Proteomes" id="UP000193719"/>
    </source>
</evidence>
<sequence length="115" mass="13680">MDITERTPLIHSNSPPTINLRYIPRTWSKLMIITSIIDFIVHLIIYILSYLDKTKNNLTIVNNYLIPLKFYDYLIISSIRVSLLFGFCYVKELIKIHIPIIITLVSYLFPFFFFF</sequence>
<dbReference type="Proteomes" id="UP000193719">
    <property type="component" value="Unassembled WGS sequence"/>
</dbReference>
<reference evidence="2 3" key="2">
    <citation type="submission" date="2016-08" db="EMBL/GenBank/DDBJ databases">
        <title>Pervasive Adenine N6-methylation of Active Genes in Fungi.</title>
        <authorList>
            <consortium name="DOE Joint Genome Institute"/>
            <person name="Mondo S.J."/>
            <person name="Dannebaum R.O."/>
            <person name="Kuo R.C."/>
            <person name="Labutti K."/>
            <person name="Haridas S."/>
            <person name="Kuo A."/>
            <person name="Salamov A."/>
            <person name="Ahrendt S.R."/>
            <person name="Lipzen A."/>
            <person name="Sullivan W."/>
            <person name="Andreopoulos W.B."/>
            <person name="Clum A."/>
            <person name="Lindquist E."/>
            <person name="Daum C."/>
            <person name="Ramamoorthy G.K."/>
            <person name="Gryganskyi A."/>
            <person name="Culley D."/>
            <person name="Magnuson J.K."/>
            <person name="James T.Y."/>
            <person name="O'Malley M.A."/>
            <person name="Stajich J.E."/>
            <person name="Spatafora J.W."/>
            <person name="Visel A."/>
            <person name="Grigoriev I.V."/>
        </authorList>
    </citation>
    <scope>NUCLEOTIDE SEQUENCE [LARGE SCALE GENOMIC DNA]</scope>
    <source>
        <strain evidence="3">finn</strain>
    </source>
</reference>
<keyword evidence="1" id="KW-1133">Transmembrane helix</keyword>
<reference evidence="2 3" key="1">
    <citation type="submission" date="2016-08" db="EMBL/GenBank/DDBJ databases">
        <title>Genomes of anaerobic fungi encode conserved fungal cellulosomes for biomass hydrolysis.</title>
        <authorList>
            <consortium name="DOE Joint Genome Institute"/>
            <person name="Haitjema C.H."/>
            <person name="Gilmore S.P."/>
            <person name="Henske J.K."/>
            <person name="Solomon K.V."/>
            <person name="De Groot R."/>
            <person name="Kuo A."/>
            <person name="Mondo S.J."/>
            <person name="Salamov A.A."/>
            <person name="Labutti K."/>
            <person name="Zhao Z."/>
            <person name="Chiniquy J."/>
            <person name="Barry K."/>
            <person name="Brewer H.M."/>
            <person name="Purvine S.O."/>
            <person name="Wright A.T."/>
            <person name="Boxma B."/>
            <person name="Van Alen T."/>
            <person name="Hackstein J.H."/>
            <person name="Baker S.E."/>
            <person name="Grigoriev I.V."/>
            <person name="O'Malley M.A."/>
        </authorList>
    </citation>
    <scope>NUCLEOTIDE SEQUENCE [LARGE SCALE GENOMIC DNA]</scope>
    <source>
        <strain evidence="3">finn</strain>
    </source>
</reference>
<evidence type="ECO:0000313" key="2">
    <source>
        <dbReference type="EMBL" id="ORX46179.1"/>
    </source>
</evidence>
<name>A0A1Y1V395_9FUNG</name>
<feature type="transmembrane region" description="Helical" evidence="1">
    <location>
        <begin position="30"/>
        <end position="50"/>
    </location>
</feature>
<feature type="transmembrane region" description="Helical" evidence="1">
    <location>
        <begin position="96"/>
        <end position="114"/>
    </location>
</feature>
<accession>A0A1Y1V395</accession>
<keyword evidence="3" id="KW-1185">Reference proteome</keyword>
<proteinExistence type="predicted"/>
<keyword evidence="1" id="KW-0812">Transmembrane</keyword>
<feature type="transmembrane region" description="Helical" evidence="1">
    <location>
        <begin position="70"/>
        <end position="89"/>
    </location>
</feature>
<dbReference type="EMBL" id="MCFH01000036">
    <property type="protein sequence ID" value="ORX46179.1"/>
    <property type="molecule type" value="Genomic_DNA"/>
</dbReference>
<organism evidence="2 3">
    <name type="scientific">Piromyces finnis</name>
    <dbReference type="NCBI Taxonomy" id="1754191"/>
    <lineage>
        <taxon>Eukaryota</taxon>
        <taxon>Fungi</taxon>
        <taxon>Fungi incertae sedis</taxon>
        <taxon>Chytridiomycota</taxon>
        <taxon>Chytridiomycota incertae sedis</taxon>
        <taxon>Neocallimastigomycetes</taxon>
        <taxon>Neocallimastigales</taxon>
        <taxon>Neocallimastigaceae</taxon>
        <taxon>Piromyces</taxon>
    </lineage>
</organism>
<comment type="caution">
    <text evidence="2">The sequence shown here is derived from an EMBL/GenBank/DDBJ whole genome shotgun (WGS) entry which is preliminary data.</text>
</comment>
<evidence type="ECO:0000256" key="1">
    <source>
        <dbReference type="SAM" id="Phobius"/>
    </source>
</evidence>